<evidence type="ECO:0000256" key="8">
    <source>
        <dbReference type="PIRNR" id="PIRNR000208"/>
    </source>
</evidence>
<keyword evidence="8 9" id="KW-0472">Membrane</keyword>
<keyword evidence="5" id="KW-0274">FAD</keyword>
<dbReference type="PIRSF" id="PIRSF000208">
    <property type="entry name" value="P450R"/>
    <property type="match status" value="1"/>
</dbReference>
<keyword evidence="9" id="KW-0812">Transmembrane</keyword>
<comment type="similarity">
    <text evidence="8">In the C-terminal section; belongs to the flavoprotein pyridine nucleotide cytochrome reductase family.</text>
</comment>
<comment type="catalytic activity">
    <reaction evidence="8">
        <text>2 oxidized [cytochrome P450] + NADPH = 2 reduced [cytochrome P450] + NADP(+) + H(+)</text>
        <dbReference type="Rhea" id="RHEA:24040"/>
        <dbReference type="Rhea" id="RHEA-COMP:14627"/>
        <dbReference type="Rhea" id="RHEA-COMP:14628"/>
        <dbReference type="ChEBI" id="CHEBI:15378"/>
        <dbReference type="ChEBI" id="CHEBI:55376"/>
        <dbReference type="ChEBI" id="CHEBI:57783"/>
        <dbReference type="ChEBI" id="CHEBI:58349"/>
        <dbReference type="ChEBI" id="CHEBI:60344"/>
        <dbReference type="EC" id="1.6.2.4"/>
    </reaction>
</comment>
<comment type="cofactor">
    <cofactor evidence="2">
        <name>FAD</name>
        <dbReference type="ChEBI" id="CHEBI:57692"/>
    </cofactor>
</comment>
<dbReference type="InterPro" id="IPR003097">
    <property type="entry name" value="CysJ-like_FAD-binding"/>
</dbReference>
<dbReference type="EMBL" id="JTDY01000002">
    <property type="protein sequence ID" value="KOB79522.1"/>
    <property type="molecule type" value="Genomic_DNA"/>
</dbReference>
<dbReference type="PRINTS" id="PR00369">
    <property type="entry name" value="FLAVODOXIN"/>
</dbReference>
<organism evidence="11 12">
    <name type="scientific">Operophtera brumata</name>
    <name type="common">Winter moth</name>
    <name type="synonym">Phalaena brumata</name>
    <dbReference type="NCBI Taxonomy" id="104452"/>
    <lineage>
        <taxon>Eukaryota</taxon>
        <taxon>Metazoa</taxon>
        <taxon>Ecdysozoa</taxon>
        <taxon>Arthropoda</taxon>
        <taxon>Hexapoda</taxon>
        <taxon>Insecta</taxon>
        <taxon>Pterygota</taxon>
        <taxon>Neoptera</taxon>
        <taxon>Endopterygota</taxon>
        <taxon>Lepidoptera</taxon>
        <taxon>Glossata</taxon>
        <taxon>Ditrysia</taxon>
        <taxon>Geometroidea</taxon>
        <taxon>Geometridae</taxon>
        <taxon>Larentiinae</taxon>
        <taxon>Operophtera</taxon>
    </lineage>
</organism>
<evidence type="ECO:0000256" key="4">
    <source>
        <dbReference type="ARBA" id="ARBA00022643"/>
    </source>
</evidence>
<dbReference type="GO" id="GO:0005829">
    <property type="term" value="C:cytosol"/>
    <property type="evidence" value="ECO:0007669"/>
    <property type="project" value="TreeGrafter"/>
</dbReference>
<evidence type="ECO:0000313" key="12">
    <source>
        <dbReference type="Proteomes" id="UP000037510"/>
    </source>
</evidence>
<keyword evidence="12" id="KW-1185">Reference proteome</keyword>
<dbReference type="SUPFAM" id="SSF52218">
    <property type="entry name" value="Flavoproteins"/>
    <property type="match status" value="1"/>
</dbReference>
<comment type="cofactor">
    <cofactor evidence="1">
        <name>FMN</name>
        <dbReference type="ChEBI" id="CHEBI:58210"/>
    </cofactor>
</comment>
<keyword evidence="4" id="KW-0288">FMN</keyword>
<dbReference type="PANTHER" id="PTHR19384:SF17">
    <property type="entry name" value="NADPH--CYTOCHROME P450 REDUCTASE"/>
    <property type="match status" value="1"/>
</dbReference>
<evidence type="ECO:0000256" key="6">
    <source>
        <dbReference type="ARBA" id="ARBA00022857"/>
    </source>
</evidence>
<feature type="transmembrane region" description="Helical" evidence="9">
    <location>
        <begin position="20"/>
        <end position="46"/>
    </location>
</feature>
<dbReference type="PROSITE" id="PS50902">
    <property type="entry name" value="FLAVODOXIN_LIKE"/>
    <property type="match status" value="1"/>
</dbReference>
<dbReference type="GO" id="GO:0009725">
    <property type="term" value="P:response to hormone"/>
    <property type="evidence" value="ECO:0007669"/>
    <property type="project" value="TreeGrafter"/>
</dbReference>
<dbReference type="AlphaFoldDB" id="A0A0L7LVL6"/>
<keyword evidence="9" id="KW-1133">Transmembrane helix</keyword>
<keyword evidence="6 8" id="KW-0521">NADP</keyword>
<dbReference type="EC" id="1.6.2.4" evidence="8"/>
<dbReference type="InterPro" id="IPR023173">
    <property type="entry name" value="NADPH_Cyt_P450_Rdtase_alpha"/>
</dbReference>
<keyword evidence="7 8" id="KW-0560">Oxidoreductase</keyword>
<dbReference type="SUPFAM" id="SSF63380">
    <property type="entry name" value="Riboflavin synthase domain-like"/>
    <property type="match status" value="1"/>
</dbReference>
<dbReference type="Pfam" id="PF00667">
    <property type="entry name" value="FAD_binding_1"/>
    <property type="match status" value="1"/>
</dbReference>
<feature type="domain" description="Flavodoxin-like" evidence="10">
    <location>
        <begin position="88"/>
        <end position="234"/>
    </location>
</feature>
<dbReference type="InterPro" id="IPR017938">
    <property type="entry name" value="Riboflavin_synthase-like_b-brl"/>
</dbReference>
<dbReference type="PRINTS" id="PR00371">
    <property type="entry name" value="FPNCR"/>
</dbReference>
<dbReference type="Gene3D" id="1.20.990.10">
    <property type="entry name" value="NADPH-cytochrome p450 Reductase, Chain A, domain 3"/>
    <property type="match status" value="2"/>
</dbReference>
<dbReference type="Gene3D" id="3.40.50.80">
    <property type="entry name" value="Nucleotide-binding domain of ferredoxin-NADP reductase (FNR) module"/>
    <property type="match status" value="5"/>
</dbReference>
<dbReference type="GO" id="GO:0050660">
    <property type="term" value="F:flavin adenine dinucleotide binding"/>
    <property type="evidence" value="ECO:0007669"/>
    <property type="project" value="TreeGrafter"/>
</dbReference>
<evidence type="ECO:0000259" key="10">
    <source>
        <dbReference type="PROSITE" id="PS50902"/>
    </source>
</evidence>
<dbReference type="GO" id="GO:0003958">
    <property type="term" value="F:NADPH-hemoprotein reductase activity"/>
    <property type="evidence" value="ECO:0007669"/>
    <property type="project" value="UniProtKB-EC"/>
</dbReference>
<dbReference type="InterPro" id="IPR001094">
    <property type="entry name" value="Flavdoxin-like"/>
</dbReference>
<sequence>MSDNAEDVLTDAATSAAVAAAAGSLFSTFDIIVLVILLGGTIWWLYNSKKENKKDEILLSKYSIQPAGSIQVTENSFITKLKTSGRSLVVFYGSQTGTGEEFAGRLAKEGIRYKMKGMVADPEECDMEELTKLQDISNSLAVFCMATYGEGDPTDNSMEFYEWVKNGDPDLTGLNYAVFGLGNKTYEHYNAVAIYLDKRLEELGASRVYECGLGDDDANAGEEELTRQFSLVLHAPGEIEPKNVFSGEIARLHSLQVQRPPYDAKNPFLAQITVNRELHHGGGRSCLHVELDISDSKMRYEAGDHVAVYPINDSGLVNRLGDLSGANLDEIFSLINTDQESTKKNPFPCPTSYRTALSHYIEITALPRTHILRELAEYCTDEEVSISIYNIVPDRTQILRELAEYCTDEDKKKLLLMATNSTEGKALYQSFVVDACRNIERACARAAGKPVGENILYFGCRHRDQDYIYQEPQKVYVTHLLEQRLDQLWDILGNRNGHFYICGQLNLEFSRDQPQKVYVTHLLEQRLDQLFDILGNRNGHFYICGQLNLAFSRDQPQKVYVTHLLEQRLDQLWDILGNRNGHFYICGQLNLAFSRDQPQKVYVAHLLEQRLDQLWDILGKRNGHFYICGQLNLAFSRDQPQKVYVTHLLEQRLDQLWDILGNRNVHFYICGDAKNMAVDVRNLVLRAIIEKGGKTETDAVQFLKKLESMKKYSADVWS</sequence>
<comment type="subcellular location">
    <subcellularLocation>
        <location evidence="8">Endoplasmic reticulum membrane</location>
    </subcellularLocation>
</comment>
<keyword evidence="8" id="KW-0256">Endoplasmic reticulum</keyword>
<evidence type="ECO:0000256" key="9">
    <source>
        <dbReference type="SAM" id="Phobius"/>
    </source>
</evidence>
<gene>
    <name evidence="11" type="ORF">OBRU01_00043</name>
</gene>
<dbReference type="InterPro" id="IPR029039">
    <property type="entry name" value="Flavoprotein-like_sf"/>
</dbReference>
<dbReference type="InterPro" id="IPR039261">
    <property type="entry name" value="FNR_nucleotide-bd"/>
</dbReference>
<dbReference type="Gene3D" id="2.40.30.10">
    <property type="entry name" value="Translation factors"/>
    <property type="match status" value="1"/>
</dbReference>
<protein>
    <recommendedName>
        <fullName evidence="8">NADPH--cytochrome P450 reductase</fullName>
        <ecNumber evidence="8">1.6.2.4</ecNumber>
    </recommendedName>
</protein>
<comment type="function">
    <text evidence="8">This enzyme is required for electron transfer from NADP to cytochrome P450.</text>
</comment>
<dbReference type="GO" id="GO:0010181">
    <property type="term" value="F:FMN binding"/>
    <property type="evidence" value="ECO:0007669"/>
    <property type="project" value="InterPro"/>
</dbReference>
<evidence type="ECO:0000256" key="2">
    <source>
        <dbReference type="ARBA" id="ARBA00001974"/>
    </source>
</evidence>
<dbReference type="GO" id="GO:0005789">
    <property type="term" value="C:endoplasmic reticulum membrane"/>
    <property type="evidence" value="ECO:0007669"/>
    <property type="project" value="UniProtKB-SubCell"/>
</dbReference>
<dbReference type="Pfam" id="PF00258">
    <property type="entry name" value="Flavodoxin_1"/>
    <property type="match status" value="1"/>
</dbReference>
<dbReference type="SUPFAM" id="SSF52343">
    <property type="entry name" value="Ferredoxin reductase-like, C-terminal NADP-linked domain"/>
    <property type="match status" value="5"/>
</dbReference>
<dbReference type="Proteomes" id="UP000037510">
    <property type="component" value="Unassembled WGS sequence"/>
</dbReference>
<dbReference type="Gene3D" id="3.40.50.360">
    <property type="match status" value="1"/>
</dbReference>
<keyword evidence="3" id="KW-0285">Flavoprotein</keyword>
<dbReference type="PANTHER" id="PTHR19384">
    <property type="entry name" value="NITRIC OXIDE SYNTHASE-RELATED"/>
    <property type="match status" value="1"/>
</dbReference>
<evidence type="ECO:0000256" key="1">
    <source>
        <dbReference type="ARBA" id="ARBA00001917"/>
    </source>
</evidence>
<name>A0A0L7LVL6_OPEBR</name>
<dbReference type="InterPro" id="IPR001709">
    <property type="entry name" value="Flavoprot_Pyr_Nucl_cyt_Rdtase"/>
</dbReference>
<comment type="caution">
    <text evidence="11">The sequence shown here is derived from an EMBL/GenBank/DDBJ whole genome shotgun (WGS) entry which is preliminary data.</text>
</comment>
<evidence type="ECO:0000256" key="7">
    <source>
        <dbReference type="ARBA" id="ARBA00023002"/>
    </source>
</evidence>
<dbReference type="STRING" id="104452.A0A0L7LVL6"/>
<proteinExistence type="inferred from homology"/>
<reference evidence="11 12" key="1">
    <citation type="journal article" date="2015" name="Genome Biol. Evol.">
        <title>The genome of winter moth (Operophtera brumata) provides a genomic perspective on sexual dimorphism and phenology.</title>
        <authorList>
            <person name="Derks M.F."/>
            <person name="Smit S."/>
            <person name="Salis L."/>
            <person name="Schijlen E."/>
            <person name="Bossers A."/>
            <person name="Mateman C."/>
            <person name="Pijl A.S."/>
            <person name="de Ridder D."/>
            <person name="Groenen M.A."/>
            <person name="Visser M.E."/>
            <person name="Megens H.J."/>
        </authorList>
    </citation>
    <scope>NUCLEOTIDE SEQUENCE [LARGE SCALE GENOMIC DNA]</scope>
    <source>
        <strain evidence="11">WM2013NL</strain>
        <tissue evidence="11">Head and thorax</tissue>
    </source>
</reference>
<evidence type="ECO:0000256" key="5">
    <source>
        <dbReference type="ARBA" id="ARBA00022827"/>
    </source>
</evidence>
<accession>A0A0L7LVL6</accession>
<evidence type="ECO:0000256" key="3">
    <source>
        <dbReference type="ARBA" id="ARBA00022630"/>
    </source>
</evidence>
<evidence type="ECO:0000313" key="11">
    <source>
        <dbReference type="EMBL" id="KOB79522.1"/>
    </source>
</evidence>
<dbReference type="InterPro" id="IPR023208">
    <property type="entry name" value="P450R"/>
</dbReference>
<dbReference type="InterPro" id="IPR008254">
    <property type="entry name" value="Flavodoxin/NO_synth"/>
</dbReference>